<reference evidence="1" key="1">
    <citation type="submission" date="2021-01" db="EMBL/GenBank/DDBJ databases">
        <authorList>
            <consortium name="Genoscope - CEA"/>
            <person name="William W."/>
        </authorList>
    </citation>
    <scope>NUCLEOTIDE SEQUENCE</scope>
</reference>
<evidence type="ECO:0000313" key="1">
    <source>
        <dbReference type="EMBL" id="CAD8160133.1"/>
    </source>
</evidence>
<dbReference type="AlphaFoldDB" id="A0A8S1U7Z6"/>
<dbReference type="EMBL" id="CAJJDP010000038">
    <property type="protein sequence ID" value="CAD8160133.1"/>
    <property type="molecule type" value="Genomic_DNA"/>
</dbReference>
<proteinExistence type="predicted"/>
<organism evidence="1 2">
    <name type="scientific">Paramecium octaurelia</name>
    <dbReference type="NCBI Taxonomy" id="43137"/>
    <lineage>
        <taxon>Eukaryota</taxon>
        <taxon>Sar</taxon>
        <taxon>Alveolata</taxon>
        <taxon>Ciliophora</taxon>
        <taxon>Intramacronucleata</taxon>
        <taxon>Oligohymenophorea</taxon>
        <taxon>Peniculida</taxon>
        <taxon>Parameciidae</taxon>
        <taxon>Paramecium</taxon>
    </lineage>
</organism>
<comment type="caution">
    <text evidence="1">The sequence shown here is derived from an EMBL/GenBank/DDBJ whole genome shotgun (WGS) entry which is preliminary data.</text>
</comment>
<name>A0A8S1U7Z6_PAROT</name>
<gene>
    <name evidence="1" type="ORF">POCTA_138.1.T0380004</name>
</gene>
<accession>A0A8S1U7Z6</accession>
<dbReference type="Proteomes" id="UP000683925">
    <property type="component" value="Unassembled WGS sequence"/>
</dbReference>
<evidence type="ECO:0000313" key="2">
    <source>
        <dbReference type="Proteomes" id="UP000683925"/>
    </source>
</evidence>
<sequence>MDIQKLINLILNTANSQSGKQDFELVQLVLNLTNQEFEDKLSDSKEQDLELFVLFLFLKMLCFTDVLIVAKSLLIYIAKNATFPQKHQNHAVTYHQANIGCCDCGDITSFCNRHSQQQLETPIPEQLFGENLVERFKYFILVSFALLFEQTQKVADYTSKTMQQFQDAIQI</sequence>
<keyword evidence="2" id="KW-1185">Reference proteome</keyword>
<protein>
    <submittedName>
        <fullName evidence="1">Uncharacterized protein</fullName>
    </submittedName>
</protein>